<accession>A0ABU0YUX7</accession>
<name>A0ABU0YUX7_9PROT</name>
<evidence type="ECO:0000256" key="1">
    <source>
        <dbReference type="SAM" id="MobiDB-lite"/>
    </source>
</evidence>
<sequence length="111" mass="11897">MQDNRWLGWVGLIVAFAIFQAVRALLRGANNPNSGMARLNAAAERILKERGATTSNPIPRTQSLSSKATRSPNAASKPRAAGALLPKSTTPAVIRRGGLLSGKEPVIQRRR</sequence>
<dbReference type="RefSeq" id="WP_379960184.1">
    <property type="nucleotide sequence ID" value="NZ_JAUYVI010000007.1"/>
</dbReference>
<comment type="caution">
    <text evidence="3">The sequence shown here is derived from an EMBL/GenBank/DDBJ whole genome shotgun (WGS) entry which is preliminary data.</text>
</comment>
<organism evidence="3 4">
    <name type="scientific">Dongia sedimenti</name>
    <dbReference type="NCBI Taxonomy" id="3064282"/>
    <lineage>
        <taxon>Bacteria</taxon>
        <taxon>Pseudomonadati</taxon>
        <taxon>Pseudomonadota</taxon>
        <taxon>Alphaproteobacteria</taxon>
        <taxon>Rhodospirillales</taxon>
        <taxon>Dongiaceae</taxon>
        <taxon>Dongia</taxon>
    </lineage>
</organism>
<keyword evidence="2" id="KW-0472">Membrane</keyword>
<proteinExistence type="predicted"/>
<evidence type="ECO:0000256" key="2">
    <source>
        <dbReference type="SAM" id="Phobius"/>
    </source>
</evidence>
<evidence type="ECO:0000313" key="4">
    <source>
        <dbReference type="Proteomes" id="UP001230156"/>
    </source>
</evidence>
<evidence type="ECO:0000313" key="3">
    <source>
        <dbReference type="EMBL" id="MDQ7250643.1"/>
    </source>
</evidence>
<feature type="region of interest" description="Disordered" evidence="1">
    <location>
        <begin position="49"/>
        <end position="89"/>
    </location>
</feature>
<feature type="compositionally biased region" description="Polar residues" evidence="1">
    <location>
        <begin position="52"/>
        <end position="74"/>
    </location>
</feature>
<reference evidence="4" key="1">
    <citation type="submission" date="2023-08" db="EMBL/GenBank/DDBJ databases">
        <title>Rhodospirillaceae gen. nov., a novel taxon isolated from the Yangtze River Yuezi River estuary sludge.</title>
        <authorList>
            <person name="Ruan L."/>
        </authorList>
    </citation>
    <scope>NUCLEOTIDE SEQUENCE [LARGE SCALE GENOMIC DNA]</scope>
    <source>
        <strain evidence="4">R-7</strain>
    </source>
</reference>
<gene>
    <name evidence="3" type="ORF">Q8A70_23340</name>
</gene>
<keyword evidence="2" id="KW-0812">Transmembrane</keyword>
<protein>
    <submittedName>
        <fullName evidence="3">Uncharacterized protein</fullName>
    </submittedName>
</protein>
<dbReference type="EMBL" id="JAUYVI010000007">
    <property type="protein sequence ID" value="MDQ7250643.1"/>
    <property type="molecule type" value="Genomic_DNA"/>
</dbReference>
<keyword evidence="2" id="KW-1133">Transmembrane helix</keyword>
<dbReference type="Proteomes" id="UP001230156">
    <property type="component" value="Unassembled WGS sequence"/>
</dbReference>
<keyword evidence="4" id="KW-1185">Reference proteome</keyword>
<feature type="transmembrane region" description="Helical" evidence="2">
    <location>
        <begin position="6"/>
        <end position="26"/>
    </location>
</feature>